<feature type="transmembrane region" description="Helical" evidence="1">
    <location>
        <begin position="197"/>
        <end position="216"/>
    </location>
</feature>
<comment type="caution">
    <text evidence="2">The sequence shown here is derived from an EMBL/GenBank/DDBJ whole genome shotgun (WGS) entry which is preliminary data.</text>
</comment>
<feature type="transmembrane region" description="Helical" evidence="1">
    <location>
        <begin position="405"/>
        <end position="423"/>
    </location>
</feature>
<keyword evidence="1" id="KW-1133">Transmembrane helix</keyword>
<feature type="transmembrane region" description="Helical" evidence="1">
    <location>
        <begin position="236"/>
        <end position="256"/>
    </location>
</feature>
<name>A0A2N5ZMW0_MUIH1</name>
<reference evidence="2 3" key="1">
    <citation type="submission" date="2017-11" db="EMBL/GenBank/DDBJ databases">
        <title>Genome-resolved metagenomics identifies genetic mobility, metabolic interactions, and unexpected diversity in perchlorate-reducing communities.</title>
        <authorList>
            <person name="Barnum T.P."/>
            <person name="Figueroa I.A."/>
            <person name="Carlstrom C.I."/>
            <person name="Lucas L.N."/>
            <person name="Engelbrektson A.L."/>
            <person name="Coates J.D."/>
        </authorList>
    </citation>
    <scope>NUCLEOTIDE SEQUENCE [LARGE SCALE GENOMIC DNA]</scope>
    <source>
        <strain evidence="2">BM706</strain>
    </source>
</reference>
<evidence type="ECO:0000256" key="1">
    <source>
        <dbReference type="SAM" id="Phobius"/>
    </source>
</evidence>
<organism evidence="2 3">
    <name type="scientific">Muiribacterium halophilum</name>
    <dbReference type="NCBI Taxonomy" id="2053465"/>
    <lineage>
        <taxon>Bacteria</taxon>
        <taxon>Candidatus Muiribacteriota</taxon>
        <taxon>Candidatus Muiribacteriia</taxon>
        <taxon>Candidatus Muiribacteriales</taxon>
        <taxon>Candidatus Muiribacteriaceae</taxon>
        <taxon>Candidatus Muiribacterium</taxon>
    </lineage>
</organism>
<dbReference type="AlphaFoldDB" id="A0A2N5ZMW0"/>
<feature type="transmembrane region" description="Helical" evidence="1">
    <location>
        <begin position="350"/>
        <end position="369"/>
    </location>
</feature>
<evidence type="ECO:0008006" key="4">
    <source>
        <dbReference type="Google" id="ProtNLM"/>
    </source>
</evidence>
<feature type="transmembrane region" description="Helical" evidence="1">
    <location>
        <begin position="276"/>
        <end position="296"/>
    </location>
</feature>
<feature type="transmembrane region" description="Helical" evidence="1">
    <location>
        <begin position="78"/>
        <end position="104"/>
    </location>
</feature>
<feature type="transmembrane region" description="Helical" evidence="1">
    <location>
        <begin position="42"/>
        <end position="66"/>
    </location>
</feature>
<feature type="transmembrane region" description="Helical" evidence="1">
    <location>
        <begin position="435"/>
        <end position="452"/>
    </location>
</feature>
<gene>
    <name evidence="2" type="ORF">C0601_00280</name>
</gene>
<keyword evidence="1" id="KW-0472">Membrane</keyword>
<keyword evidence="1" id="KW-0812">Transmembrane</keyword>
<feature type="transmembrane region" description="Helical" evidence="1">
    <location>
        <begin position="110"/>
        <end position="128"/>
    </location>
</feature>
<protein>
    <recommendedName>
        <fullName evidence="4">Polysaccharide biosynthesis protein C-terminal domain-containing protein</fullName>
    </recommendedName>
</protein>
<feature type="transmembrane region" description="Helical" evidence="1">
    <location>
        <begin position="375"/>
        <end position="393"/>
    </location>
</feature>
<evidence type="ECO:0000313" key="3">
    <source>
        <dbReference type="Proteomes" id="UP000234857"/>
    </source>
</evidence>
<feature type="transmembrane region" description="Helical" evidence="1">
    <location>
        <begin position="316"/>
        <end position="338"/>
    </location>
</feature>
<evidence type="ECO:0000313" key="2">
    <source>
        <dbReference type="EMBL" id="PLX20028.1"/>
    </source>
</evidence>
<dbReference type="Proteomes" id="UP000234857">
    <property type="component" value="Unassembled WGS sequence"/>
</dbReference>
<dbReference type="EMBL" id="PKTG01000010">
    <property type="protein sequence ID" value="PLX20028.1"/>
    <property type="molecule type" value="Genomic_DNA"/>
</dbReference>
<feature type="transmembrane region" description="Helical" evidence="1">
    <location>
        <begin position="12"/>
        <end position="30"/>
    </location>
</feature>
<accession>A0A2N5ZMW0</accession>
<sequence>MFRERLKIFYNMGLILVMVKGLSFLKMYLIGKYYGFTQEIDYFFFFSGIVLSIFYFYDSVLQAAFIPEYKRFKKGSRSYPYTFIFLFLMFNLLIASGIVFSSVIDVHGELIEFSIIFFMLSSVIFKVILEAEGHFVKNILVDLISVLIFLFLLIKGKNILKVLFVSEAVRFGAKLLLNSKYFTTNNNFRIEGFKNFFKQAWFITLGAFFSNAIIFFDNVMAAKLFAGPSILSYAMMFPGAAIAFINALLSGVNLNVMSELIRKHRLRDAGRWLKTVIYRTIKPAIFFAMFFTIFSREVMNTFFHSNKDLFAAEITNTWHIMSLAAWHIPIFLILINLIRFYNSREKNQELAIVAFFNLMMHIAIVKLLLNDLGLISILFARVFCDSFSTFILWYRMREFKVEKAIPVRFLLHSLIAGLSSGSIKYFLLRSSVSDINIMISGIVLFGIYYLMITGKEHVRIFRKNI</sequence>
<feature type="transmembrane region" description="Helical" evidence="1">
    <location>
        <begin position="135"/>
        <end position="153"/>
    </location>
</feature>
<proteinExistence type="predicted"/>